<accession>A0A5C3KAB5</accession>
<gene>
    <name evidence="2" type="ORF">FA15DRAFT_432605</name>
</gene>
<sequence>MAGQRPEGEPLSMPPPQGNSAEQDDSAGTNKEPQTLDTPNTRKKRSGPVEDSQKTPKKRRLQGKGKKRSTQDPVDPQESSDSPAQRHDLQRSAEREAYQVAEARANHCGWDNDVTAEEIEPNTPLPGECVAPFLYVNKGNPIPEEPTISIYGSASITVTGAFLKHARLHETSGSGSNKLYSLLSSLMDRSLWATHDTPVASLPAAAVGASLPIVTNNIQNLIHAVEKYGEWEKDLSWALLRKVLALVEFSFMLDEYSVSSSPLKTCANENSC</sequence>
<evidence type="ECO:0000256" key="1">
    <source>
        <dbReference type="SAM" id="MobiDB-lite"/>
    </source>
</evidence>
<evidence type="ECO:0000313" key="2">
    <source>
        <dbReference type="EMBL" id="TFK16553.1"/>
    </source>
</evidence>
<dbReference type="Proteomes" id="UP000307440">
    <property type="component" value="Unassembled WGS sequence"/>
</dbReference>
<feature type="region of interest" description="Disordered" evidence="1">
    <location>
        <begin position="1"/>
        <end position="97"/>
    </location>
</feature>
<protein>
    <submittedName>
        <fullName evidence="2">Uncharacterized protein</fullName>
    </submittedName>
</protein>
<proteinExistence type="predicted"/>
<evidence type="ECO:0000313" key="3">
    <source>
        <dbReference type="Proteomes" id="UP000307440"/>
    </source>
</evidence>
<feature type="compositionally biased region" description="Basic residues" evidence="1">
    <location>
        <begin position="55"/>
        <end position="68"/>
    </location>
</feature>
<feature type="compositionally biased region" description="Basic and acidic residues" evidence="1">
    <location>
        <begin position="84"/>
        <end position="97"/>
    </location>
</feature>
<dbReference type="EMBL" id="ML210745">
    <property type="protein sequence ID" value="TFK16553.1"/>
    <property type="molecule type" value="Genomic_DNA"/>
</dbReference>
<reference evidence="2 3" key="1">
    <citation type="journal article" date="2019" name="Nat. Ecol. Evol.">
        <title>Megaphylogeny resolves global patterns of mushroom evolution.</title>
        <authorList>
            <person name="Varga T."/>
            <person name="Krizsan K."/>
            <person name="Foldi C."/>
            <person name="Dima B."/>
            <person name="Sanchez-Garcia M."/>
            <person name="Sanchez-Ramirez S."/>
            <person name="Szollosi G.J."/>
            <person name="Szarkandi J.G."/>
            <person name="Papp V."/>
            <person name="Albert L."/>
            <person name="Andreopoulos W."/>
            <person name="Angelini C."/>
            <person name="Antonin V."/>
            <person name="Barry K.W."/>
            <person name="Bougher N.L."/>
            <person name="Buchanan P."/>
            <person name="Buyck B."/>
            <person name="Bense V."/>
            <person name="Catcheside P."/>
            <person name="Chovatia M."/>
            <person name="Cooper J."/>
            <person name="Damon W."/>
            <person name="Desjardin D."/>
            <person name="Finy P."/>
            <person name="Geml J."/>
            <person name="Haridas S."/>
            <person name="Hughes K."/>
            <person name="Justo A."/>
            <person name="Karasinski D."/>
            <person name="Kautmanova I."/>
            <person name="Kiss B."/>
            <person name="Kocsube S."/>
            <person name="Kotiranta H."/>
            <person name="LaButti K.M."/>
            <person name="Lechner B.E."/>
            <person name="Liimatainen K."/>
            <person name="Lipzen A."/>
            <person name="Lukacs Z."/>
            <person name="Mihaltcheva S."/>
            <person name="Morgado L.N."/>
            <person name="Niskanen T."/>
            <person name="Noordeloos M.E."/>
            <person name="Ohm R.A."/>
            <person name="Ortiz-Santana B."/>
            <person name="Ovrebo C."/>
            <person name="Racz N."/>
            <person name="Riley R."/>
            <person name="Savchenko A."/>
            <person name="Shiryaev A."/>
            <person name="Soop K."/>
            <person name="Spirin V."/>
            <person name="Szebenyi C."/>
            <person name="Tomsovsky M."/>
            <person name="Tulloss R.E."/>
            <person name="Uehling J."/>
            <person name="Grigoriev I.V."/>
            <person name="Vagvolgyi C."/>
            <person name="Papp T."/>
            <person name="Martin F.M."/>
            <person name="Miettinen O."/>
            <person name="Hibbett D.S."/>
            <person name="Nagy L.G."/>
        </authorList>
    </citation>
    <scope>NUCLEOTIDE SEQUENCE [LARGE SCALE GENOMIC DNA]</scope>
    <source>
        <strain evidence="2 3">CBS 121175</strain>
    </source>
</reference>
<feature type="compositionally biased region" description="Polar residues" evidence="1">
    <location>
        <begin position="18"/>
        <end position="39"/>
    </location>
</feature>
<organism evidence="2 3">
    <name type="scientific">Coprinopsis marcescibilis</name>
    <name type="common">Agaric fungus</name>
    <name type="synonym">Psathyrella marcescibilis</name>
    <dbReference type="NCBI Taxonomy" id="230819"/>
    <lineage>
        <taxon>Eukaryota</taxon>
        <taxon>Fungi</taxon>
        <taxon>Dikarya</taxon>
        <taxon>Basidiomycota</taxon>
        <taxon>Agaricomycotina</taxon>
        <taxon>Agaricomycetes</taxon>
        <taxon>Agaricomycetidae</taxon>
        <taxon>Agaricales</taxon>
        <taxon>Agaricineae</taxon>
        <taxon>Psathyrellaceae</taxon>
        <taxon>Coprinopsis</taxon>
    </lineage>
</organism>
<name>A0A5C3KAB5_COPMA</name>
<keyword evidence="3" id="KW-1185">Reference proteome</keyword>
<dbReference type="AlphaFoldDB" id="A0A5C3KAB5"/>